<dbReference type="Pfam" id="PF08797">
    <property type="entry name" value="HIRAN"/>
    <property type="match status" value="1"/>
</dbReference>
<dbReference type="EMBL" id="CP053540">
    <property type="protein sequence ID" value="WOB42000.1"/>
    <property type="molecule type" value="Genomic_DNA"/>
</dbReference>
<sequence>MDRQKLKLALSWFAPTQGTPNSGLRYLTQADLNRILSWFAPAKGVSSHSSADSNGTIKLVQTVFVAGFQYYDGEKVWKNLAVGDAVRLVREPDNKHDEYAIEVYWQDRKLGYVPRVANRTLAQMLDRGETLTAQIANQQSADNPWQRLEIEIGLIT</sequence>
<dbReference type="GO" id="GO:0008270">
    <property type="term" value="F:zinc ion binding"/>
    <property type="evidence" value="ECO:0007669"/>
    <property type="project" value="InterPro"/>
</dbReference>
<reference evidence="4" key="1">
    <citation type="submission" date="2020-05" db="EMBL/GenBank/DDBJ databases">
        <authorList>
            <person name="Zhu T."/>
            <person name="Keshari N."/>
            <person name="Lu X."/>
        </authorList>
    </citation>
    <scope>NUCLEOTIDE SEQUENCE</scope>
    <source>
        <strain evidence="4">NK1-22</strain>
    </source>
</reference>
<evidence type="ECO:0000259" key="3">
    <source>
        <dbReference type="SMART" id="SM00910"/>
    </source>
</evidence>
<dbReference type="Gene3D" id="3.30.70.2330">
    <property type="match status" value="1"/>
</dbReference>
<protein>
    <recommendedName>
        <fullName evidence="3">HIRAN domain-containing protein</fullName>
    </recommendedName>
</protein>
<dbReference type="KEGG" id="tog:HNI00_01580"/>
<accession>A0AA96Y1V6</accession>
<gene>
    <name evidence="4" type="ORF">HNI00_01580</name>
</gene>
<organism evidence="4">
    <name type="scientific">Thermoleptolyngbya oregonensis NK1-22</name>
    <dbReference type="NCBI Taxonomy" id="2547457"/>
    <lineage>
        <taxon>Bacteria</taxon>
        <taxon>Bacillati</taxon>
        <taxon>Cyanobacteriota</taxon>
        <taxon>Cyanophyceae</taxon>
        <taxon>Oculatellales</taxon>
        <taxon>Oculatellaceae</taxon>
        <taxon>Thermoleptolyngbya</taxon>
    </lineage>
</organism>
<evidence type="ECO:0000313" key="4">
    <source>
        <dbReference type="EMBL" id="WOB42000.1"/>
    </source>
</evidence>
<dbReference type="GO" id="GO:0016818">
    <property type="term" value="F:hydrolase activity, acting on acid anhydrides, in phosphorus-containing anhydrides"/>
    <property type="evidence" value="ECO:0007669"/>
    <property type="project" value="InterPro"/>
</dbReference>
<dbReference type="InterPro" id="IPR014905">
    <property type="entry name" value="HIRAN"/>
</dbReference>
<proteinExistence type="predicted"/>
<dbReference type="GO" id="GO:0003676">
    <property type="term" value="F:nucleic acid binding"/>
    <property type="evidence" value="ECO:0007669"/>
    <property type="project" value="InterPro"/>
</dbReference>
<keyword evidence="1" id="KW-0479">Metal-binding</keyword>
<evidence type="ECO:0000256" key="1">
    <source>
        <dbReference type="ARBA" id="ARBA00022723"/>
    </source>
</evidence>
<feature type="domain" description="HIRAN" evidence="3">
    <location>
        <begin position="58"/>
        <end position="156"/>
    </location>
</feature>
<dbReference type="AlphaFoldDB" id="A0AA96Y1V6"/>
<dbReference type="RefSeq" id="WP_316790084.1">
    <property type="nucleotide sequence ID" value="NZ_CP053540.1"/>
</dbReference>
<name>A0AA96Y1V6_9CYAN</name>
<evidence type="ECO:0000256" key="2">
    <source>
        <dbReference type="ARBA" id="ARBA00022801"/>
    </source>
</evidence>
<keyword evidence="2" id="KW-0378">Hydrolase</keyword>
<dbReference type="SMART" id="SM00910">
    <property type="entry name" value="HIRAN"/>
    <property type="match status" value="1"/>
</dbReference>